<dbReference type="OrthoDB" id="45740at2759"/>
<proteinExistence type="predicted"/>
<keyword evidence="2" id="KW-1185">Reference proteome</keyword>
<comment type="caution">
    <text evidence="1">The sequence shown here is derived from an EMBL/GenBank/DDBJ whole genome shotgun (WGS) entry which is preliminary data.</text>
</comment>
<organism evidence="1 2">
    <name type="scientific">Diacronema lutheri</name>
    <name type="common">Unicellular marine alga</name>
    <name type="synonym">Monochrysis lutheri</name>
    <dbReference type="NCBI Taxonomy" id="2081491"/>
    <lineage>
        <taxon>Eukaryota</taxon>
        <taxon>Haptista</taxon>
        <taxon>Haptophyta</taxon>
        <taxon>Pavlovophyceae</taxon>
        <taxon>Pavlovales</taxon>
        <taxon>Pavlovaceae</taxon>
        <taxon>Diacronema</taxon>
    </lineage>
</organism>
<dbReference type="Proteomes" id="UP000751190">
    <property type="component" value="Unassembled WGS sequence"/>
</dbReference>
<accession>A0A8J6C9P7</accession>
<evidence type="ECO:0000313" key="2">
    <source>
        <dbReference type="Proteomes" id="UP000751190"/>
    </source>
</evidence>
<protein>
    <submittedName>
        <fullName evidence="1">Uncharacterized protein</fullName>
    </submittedName>
</protein>
<reference evidence="1" key="1">
    <citation type="submission" date="2021-05" db="EMBL/GenBank/DDBJ databases">
        <title>The genome of the haptophyte Pavlova lutheri (Diacronema luteri, Pavlovales) - a model for lipid biosynthesis in eukaryotic algae.</title>
        <authorList>
            <person name="Hulatt C.J."/>
            <person name="Posewitz M.C."/>
        </authorList>
    </citation>
    <scope>NUCLEOTIDE SEQUENCE</scope>
    <source>
        <strain evidence="1">NIVA-4/92</strain>
    </source>
</reference>
<dbReference type="EMBL" id="JAGTXO010000012">
    <property type="protein sequence ID" value="KAG8464784.1"/>
    <property type="molecule type" value="Genomic_DNA"/>
</dbReference>
<dbReference type="AlphaFoldDB" id="A0A8J6C9P7"/>
<gene>
    <name evidence="1" type="ORF">KFE25_010152</name>
</gene>
<name>A0A8J6C9P7_DIALT</name>
<sequence length="139" mass="15498">MEPRWCASGARLCLPLRVSFSPDGRATCAAVGAYADDICIAPGAVQIDGSWPNNVLRFDLECTSGYTRGDNSLPPHTRILFAHAWLGAEPSVRPGTLSVIQRRLLVRRERRIIGTFSLERFGSKDLPPCRVYVDKRWVQ</sequence>
<evidence type="ECO:0000313" key="1">
    <source>
        <dbReference type="EMBL" id="KAG8464784.1"/>
    </source>
</evidence>